<dbReference type="PANTHER" id="PTHR42776:SF13">
    <property type="entry name" value="DIPEPTIDYL-PEPTIDASE 5"/>
    <property type="match status" value="1"/>
</dbReference>
<reference evidence="8 9" key="1">
    <citation type="submission" date="2018-06" db="EMBL/GenBank/DDBJ databases">
        <title>Flavobacterium sp IMCC34762, genome.</title>
        <authorList>
            <person name="Joung Y."/>
            <person name="Cho J."/>
            <person name="Song J."/>
        </authorList>
    </citation>
    <scope>NUCLEOTIDE SEQUENCE [LARGE SCALE GENOMIC DNA]</scope>
    <source>
        <strain evidence="8 9">IMCC34762</strain>
    </source>
</reference>
<dbReference type="AlphaFoldDB" id="A0A2W7UNX1"/>
<protein>
    <submittedName>
        <fullName evidence="8">S9 family peptidase</fullName>
    </submittedName>
</protein>
<dbReference type="FunFam" id="3.40.50.1820:FF:000028">
    <property type="entry name" value="S9 family peptidase"/>
    <property type="match status" value="1"/>
</dbReference>
<evidence type="ECO:0000256" key="6">
    <source>
        <dbReference type="SAM" id="SignalP"/>
    </source>
</evidence>
<evidence type="ECO:0000256" key="2">
    <source>
        <dbReference type="ARBA" id="ARBA00022670"/>
    </source>
</evidence>
<evidence type="ECO:0000259" key="7">
    <source>
        <dbReference type="Pfam" id="PF00326"/>
    </source>
</evidence>
<dbReference type="InterPro" id="IPR029058">
    <property type="entry name" value="AB_hydrolase_fold"/>
</dbReference>
<dbReference type="RefSeq" id="WP_111408168.1">
    <property type="nucleotide sequence ID" value="NZ_QKXH01000001.1"/>
</dbReference>
<dbReference type="GO" id="GO:0006508">
    <property type="term" value="P:proteolysis"/>
    <property type="evidence" value="ECO:0007669"/>
    <property type="project" value="UniProtKB-KW"/>
</dbReference>
<keyword evidence="2" id="KW-0645">Protease</keyword>
<dbReference type="GO" id="GO:0004252">
    <property type="term" value="F:serine-type endopeptidase activity"/>
    <property type="evidence" value="ECO:0007669"/>
    <property type="project" value="TreeGrafter"/>
</dbReference>
<comment type="similarity">
    <text evidence="1">Belongs to the peptidase S9C family.</text>
</comment>
<feature type="domain" description="Peptidase S9 prolyl oligopeptidase catalytic" evidence="7">
    <location>
        <begin position="422"/>
        <end position="633"/>
    </location>
</feature>
<dbReference type="SUPFAM" id="SSF53474">
    <property type="entry name" value="alpha/beta-Hydrolases"/>
    <property type="match status" value="1"/>
</dbReference>
<dbReference type="Proteomes" id="UP000249177">
    <property type="component" value="Unassembled WGS sequence"/>
</dbReference>
<gene>
    <name evidence="8" type="ORF">DOS84_00560</name>
</gene>
<accession>A0A2W7UNX1</accession>
<dbReference type="InterPro" id="IPR011042">
    <property type="entry name" value="6-blade_b-propeller_TolB-like"/>
</dbReference>
<evidence type="ECO:0000313" key="9">
    <source>
        <dbReference type="Proteomes" id="UP000249177"/>
    </source>
</evidence>
<proteinExistence type="inferred from homology"/>
<keyword evidence="4" id="KW-0378">Hydrolase</keyword>
<dbReference type="Gene3D" id="2.120.10.30">
    <property type="entry name" value="TolB, C-terminal domain"/>
    <property type="match status" value="1"/>
</dbReference>
<dbReference type="Pfam" id="PF00326">
    <property type="entry name" value="Peptidase_S9"/>
    <property type="match status" value="1"/>
</dbReference>
<keyword evidence="3 6" id="KW-0732">Signal</keyword>
<name>A0A2W7UNX1_9FLAO</name>
<dbReference type="Gene3D" id="3.40.50.1820">
    <property type="entry name" value="alpha/beta hydrolase"/>
    <property type="match status" value="1"/>
</dbReference>
<dbReference type="PANTHER" id="PTHR42776">
    <property type="entry name" value="SERINE PEPTIDASE S9 FAMILY MEMBER"/>
    <property type="match status" value="1"/>
</dbReference>
<dbReference type="EMBL" id="QKXH01000001">
    <property type="protein sequence ID" value="PZX95095.1"/>
    <property type="molecule type" value="Genomic_DNA"/>
</dbReference>
<evidence type="ECO:0000256" key="1">
    <source>
        <dbReference type="ARBA" id="ARBA00010040"/>
    </source>
</evidence>
<feature type="signal peptide" evidence="6">
    <location>
        <begin position="1"/>
        <end position="18"/>
    </location>
</feature>
<organism evidence="8 9">
    <name type="scientific">Flavobacterium aquariorum</name>
    <dbReference type="NCBI Taxonomy" id="2217670"/>
    <lineage>
        <taxon>Bacteria</taxon>
        <taxon>Pseudomonadati</taxon>
        <taxon>Bacteroidota</taxon>
        <taxon>Flavobacteriia</taxon>
        <taxon>Flavobacteriales</taxon>
        <taxon>Flavobacteriaceae</taxon>
        <taxon>Flavobacterium</taxon>
    </lineage>
</organism>
<evidence type="ECO:0000256" key="5">
    <source>
        <dbReference type="ARBA" id="ARBA00022825"/>
    </source>
</evidence>
<evidence type="ECO:0000256" key="3">
    <source>
        <dbReference type="ARBA" id="ARBA00022729"/>
    </source>
</evidence>
<feature type="chain" id="PRO_5016018242" evidence="6">
    <location>
        <begin position="19"/>
        <end position="642"/>
    </location>
</feature>
<dbReference type="Pfam" id="PF07676">
    <property type="entry name" value="PD40"/>
    <property type="match status" value="1"/>
</dbReference>
<evidence type="ECO:0000313" key="8">
    <source>
        <dbReference type="EMBL" id="PZX95095.1"/>
    </source>
</evidence>
<keyword evidence="5" id="KW-0720">Serine protease</keyword>
<dbReference type="OrthoDB" id="9812921at2"/>
<comment type="caution">
    <text evidence="8">The sequence shown here is derived from an EMBL/GenBank/DDBJ whole genome shotgun (WGS) entry which is preliminary data.</text>
</comment>
<sequence length="642" mass="72995">MRKTIFLMLTMMSLTASAQNVMTPELLWKLGRITPLGISKDGKNVVYKVSTPSVEENKSNSKYYTVAINGGTALEIKDKKEILIDKNISPDGKYIVYNQEVKIDNVLGKDYYPNLDKSNVQIYNGLDYRHWDAWNEGKFNHVFYKENKEGAEGIDILKGENFDSPQKPFGGDEDYNWSPDGKSIVYVCKKKAGTQYALSTDTNIYEFNLETGKTSNRTEGNFGYDTAPQFSPSGDLTWLQMKRDGYEADKNDLIVSFKGMKMNLTANWDGTVSSFKWSNDGKKVYFIAPIDGTLQLFEVNFPGLTKIAVNVKQITNGDFDVHDLVGFSGDNVIVTRTDMNHAAEIFSYNLKKNTWKQLTNVNTATYSTLALSKTERRYVTTTDGKKMLVWVILPPNFDATKKYPTLLYCQGGPQSPLTQSYSFRWNFQLMAANGYVVVAPNRRGMQGHGVEWNEQISKDWGGQVMDDYLSAIDDVSKESYVDKARLGCVGASYGGYSVFYLAGIHNNRFKTFIAHDGVFNTQSMFGTTEEVFFNNWDFGGPYWEKDNTAAQKAYTKFNPINNVQNWNTPILIIQGGIDYRVPIGQGQEAFQAAQIRGIKSRFLYFPEENHWVLKPQNALVWQKEFYKWLEETLLINNSETEM</sequence>
<dbReference type="SUPFAM" id="SSF82171">
    <property type="entry name" value="DPP6 N-terminal domain-like"/>
    <property type="match status" value="1"/>
</dbReference>
<evidence type="ECO:0000256" key="4">
    <source>
        <dbReference type="ARBA" id="ARBA00022801"/>
    </source>
</evidence>
<keyword evidence="9" id="KW-1185">Reference proteome</keyword>
<dbReference type="InterPro" id="IPR001375">
    <property type="entry name" value="Peptidase_S9_cat"/>
</dbReference>
<dbReference type="InterPro" id="IPR011659">
    <property type="entry name" value="WD40"/>
</dbReference>